<evidence type="ECO:0000256" key="1">
    <source>
        <dbReference type="ARBA" id="ARBA00022741"/>
    </source>
</evidence>
<evidence type="ECO:0000256" key="6">
    <source>
        <dbReference type="ARBA" id="ARBA00023125"/>
    </source>
</evidence>
<dbReference type="Gene3D" id="1.10.10.160">
    <property type="match status" value="1"/>
</dbReference>
<dbReference type="AlphaFoldDB" id="A0A917RR79"/>
<dbReference type="GO" id="GO:0005524">
    <property type="term" value="F:ATP binding"/>
    <property type="evidence" value="ECO:0007669"/>
    <property type="project" value="UniProtKB-UniRule"/>
</dbReference>
<comment type="caution">
    <text evidence="10">The sequence shown here is derived from an EMBL/GenBank/DDBJ whole genome shotgun (WGS) entry which is preliminary data.</text>
</comment>
<evidence type="ECO:0000256" key="5">
    <source>
        <dbReference type="ARBA" id="ARBA00022840"/>
    </source>
</evidence>
<evidence type="ECO:0000256" key="8">
    <source>
        <dbReference type="PROSITE-ProRule" id="PRU00560"/>
    </source>
</evidence>
<evidence type="ECO:0000256" key="7">
    <source>
        <dbReference type="ARBA" id="ARBA00023204"/>
    </source>
</evidence>
<dbReference type="InterPro" id="IPR014016">
    <property type="entry name" value="UvrD-like_ATP-bd"/>
</dbReference>
<dbReference type="GO" id="GO:0000725">
    <property type="term" value="P:recombinational repair"/>
    <property type="evidence" value="ECO:0007669"/>
    <property type="project" value="TreeGrafter"/>
</dbReference>
<gene>
    <name evidence="10" type="ORF">GCM10011588_39520</name>
</gene>
<dbReference type="InterPro" id="IPR027417">
    <property type="entry name" value="P-loop_NTPase"/>
</dbReference>
<dbReference type="GO" id="GO:0016787">
    <property type="term" value="F:hydrolase activity"/>
    <property type="evidence" value="ECO:0007669"/>
    <property type="project" value="UniProtKB-UniRule"/>
</dbReference>
<dbReference type="SUPFAM" id="SSF52540">
    <property type="entry name" value="P-loop containing nucleoside triphosphate hydrolases"/>
    <property type="match status" value="1"/>
</dbReference>
<feature type="domain" description="UvrD-like helicase ATP-binding" evidence="9">
    <location>
        <begin position="24"/>
        <end position="327"/>
    </location>
</feature>
<keyword evidence="4 8" id="KW-0347">Helicase</keyword>
<protein>
    <recommendedName>
        <fullName evidence="9">UvrD-like helicase ATP-binding domain-containing protein</fullName>
    </recommendedName>
</protein>
<evidence type="ECO:0000313" key="11">
    <source>
        <dbReference type="Proteomes" id="UP000638263"/>
    </source>
</evidence>
<evidence type="ECO:0000256" key="2">
    <source>
        <dbReference type="ARBA" id="ARBA00022763"/>
    </source>
</evidence>
<proteinExistence type="predicted"/>
<dbReference type="Pfam" id="PF00580">
    <property type="entry name" value="UvrD-helicase"/>
    <property type="match status" value="1"/>
</dbReference>
<keyword evidence="1 8" id="KW-0547">Nucleotide-binding</keyword>
<dbReference type="PANTHER" id="PTHR11070">
    <property type="entry name" value="UVRD / RECB / PCRA DNA HELICASE FAMILY MEMBER"/>
    <property type="match status" value="1"/>
</dbReference>
<evidence type="ECO:0000256" key="4">
    <source>
        <dbReference type="ARBA" id="ARBA00022806"/>
    </source>
</evidence>
<dbReference type="Gene3D" id="3.40.50.300">
    <property type="entry name" value="P-loop containing nucleotide triphosphate hydrolases"/>
    <property type="match status" value="1"/>
</dbReference>
<dbReference type="PANTHER" id="PTHR11070:SF2">
    <property type="entry name" value="ATP-DEPENDENT DNA HELICASE SRS2"/>
    <property type="match status" value="1"/>
</dbReference>
<dbReference type="RefSeq" id="WP_062998608.1">
    <property type="nucleotide sequence ID" value="NZ_BMMH01000007.1"/>
</dbReference>
<feature type="binding site" evidence="8">
    <location>
        <begin position="45"/>
        <end position="52"/>
    </location>
    <ligand>
        <name>ATP</name>
        <dbReference type="ChEBI" id="CHEBI:30616"/>
    </ligand>
</feature>
<reference evidence="10" key="2">
    <citation type="submission" date="2020-09" db="EMBL/GenBank/DDBJ databases">
        <authorList>
            <person name="Sun Q."/>
            <person name="Zhou Y."/>
        </authorList>
    </citation>
    <scope>NUCLEOTIDE SEQUENCE</scope>
    <source>
        <strain evidence="10">CGMCC 4.3508</strain>
    </source>
</reference>
<keyword evidence="6" id="KW-0238">DNA-binding</keyword>
<dbReference type="EMBL" id="BMMH01000007">
    <property type="protein sequence ID" value="GGL20756.1"/>
    <property type="molecule type" value="Genomic_DNA"/>
</dbReference>
<dbReference type="InterPro" id="IPR013986">
    <property type="entry name" value="DExx_box_DNA_helicase_dom_sf"/>
</dbReference>
<dbReference type="PROSITE" id="PS51198">
    <property type="entry name" value="UVRD_HELICASE_ATP_BIND"/>
    <property type="match status" value="1"/>
</dbReference>
<organism evidence="10 11">
    <name type="scientific">Nocardia jinanensis</name>
    <dbReference type="NCBI Taxonomy" id="382504"/>
    <lineage>
        <taxon>Bacteria</taxon>
        <taxon>Bacillati</taxon>
        <taxon>Actinomycetota</taxon>
        <taxon>Actinomycetes</taxon>
        <taxon>Mycobacteriales</taxon>
        <taxon>Nocardiaceae</taxon>
        <taxon>Nocardia</taxon>
    </lineage>
</organism>
<name>A0A917RR79_9NOCA</name>
<evidence type="ECO:0000259" key="9">
    <source>
        <dbReference type="PROSITE" id="PS51198"/>
    </source>
</evidence>
<keyword evidence="7" id="KW-0234">DNA repair</keyword>
<keyword evidence="11" id="KW-1185">Reference proteome</keyword>
<dbReference type="GO" id="GO:0043138">
    <property type="term" value="F:3'-5' DNA helicase activity"/>
    <property type="evidence" value="ECO:0007669"/>
    <property type="project" value="TreeGrafter"/>
</dbReference>
<evidence type="ECO:0000256" key="3">
    <source>
        <dbReference type="ARBA" id="ARBA00022801"/>
    </source>
</evidence>
<keyword evidence="2" id="KW-0227">DNA damage</keyword>
<keyword evidence="5 8" id="KW-0067">ATP-binding</keyword>
<keyword evidence="3 8" id="KW-0378">Hydrolase</keyword>
<sequence>MTTLYRADAFTRDRIEACASELELQLSDQEQWDFLQRVDALDLQAAPGSGKTSLISLKLLILATHWTSTTRGICVLSHTNTAKDEIIARIRDSPSGARLQRYPHFIGTIQSFTSTFLAMPHLRGMRKQVQIVDNDEYTYHAKRTLAEGQSFRTLKAFLNRHRDGADLVAHAEFRFEEGQLTIVSSRELPFGPTSASGQQFISLKHHLASQGIFRYADMFALAELHLSRRSGLGRAVAHRFPFVLVDEMQDTSSLQQKLLDQVFGDASTVVQRVGDVNQRIFTDGSTAPSSFPRRDSLELPVSRRFGSSIAELASSLTVHLPQTIHGRGPTGTIAVLLYDETCVTQVVPVFERIAAEVIPRPLLEQRAPRVLASRLQTGTSKAFPQSLACYVPESAATTPSGRSASLLINAREARAQWQSGASRAAVDLLWEAVRSATKSATDEVLPALRSLSRDTDTPGAQMRALLLDILTDSNDDETSWNHLMNSMNGLLSELLSQAGPVRITLGEPAHYVAPAARISEAAVIPRDGAVVEKVRSELGSIQSAKGETHTATLVLECLDRRGKNHDVHEVLRLLSAGGDLERATATVRNLAQLVFVGATRPTQLLAFAVHRERASSYLNFFDSSNWVVHDLTLQSDSGRKSD</sequence>
<evidence type="ECO:0000313" key="10">
    <source>
        <dbReference type="EMBL" id="GGL20756.1"/>
    </source>
</evidence>
<dbReference type="GO" id="GO:0003677">
    <property type="term" value="F:DNA binding"/>
    <property type="evidence" value="ECO:0007669"/>
    <property type="project" value="UniProtKB-KW"/>
</dbReference>
<accession>A0A917RR79</accession>
<dbReference type="InterPro" id="IPR000212">
    <property type="entry name" value="DNA_helicase_UvrD/REP"/>
</dbReference>
<reference evidence="10" key="1">
    <citation type="journal article" date="2014" name="Int. J. Syst. Evol. Microbiol.">
        <title>Complete genome sequence of Corynebacterium casei LMG S-19264T (=DSM 44701T), isolated from a smear-ripened cheese.</title>
        <authorList>
            <consortium name="US DOE Joint Genome Institute (JGI-PGF)"/>
            <person name="Walter F."/>
            <person name="Albersmeier A."/>
            <person name="Kalinowski J."/>
            <person name="Ruckert C."/>
        </authorList>
    </citation>
    <scope>NUCLEOTIDE SEQUENCE</scope>
    <source>
        <strain evidence="10">CGMCC 4.3508</strain>
    </source>
</reference>
<dbReference type="Proteomes" id="UP000638263">
    <property type="component" value="Unassembled WGS sequence"/>
</dbReference>